<keyword evidence="1" id="KW-0812">Transmembrane</keyword>
<dbReference type="EMBL" id="JACYTQ010000007">
    <property type="protein sequence ID" value="MBD8490485.1"/>
    <property type="molecule type" value="Genomic_DNA"/>
</dbReference>
<protein>
    <recommendedName>
        <fullName evidence="4">O-antigen ligase like membrane protein</fullName>
    </recommendedName>
</protein>
<evidence type="ECO:0000256" key="1">
    <source>
        <dbReference type="SAM" id="Phobius"/>
    </source>
</evidence>
<keyword evidence="1" id="KW-1133">Transmembrane helix</keyword>
<dbReference type="Proteomes" id="UP000647133">
    <property type="component" value="Unassembled WGS sequence"/>
</dbReference>
<evidence type="ECO:0008006" key="4">
    <source>
        <dbReference type="Google" id="ProtNLM"/>
    </source>
</evidence>
<evidence type="ECO:0000313" key="2">
    <source>
        <dbReference type="EMBL" id="MBD8490485.1"/>
    </source>
</evidence>
<feature type="transmembrane region" description="Helical" evidence="1">
    <location>
        <begin position="12"/>
        <end position="29"/>
    </location>
</feature>
<keyword evidence="1" id="KW-0472">Membrane</keyword>
<feature type="transmembrane region" description="Helical" evidence="1">
    <location>
        <begin position="172"/>
        <end position="193"/>
    </location>
</feature>
<keyword evidence="3" id="KW-1185">Reference proteome</keyword>
<accession>A0ABR9ANX7</accession>
<organism evidence="2 3">
    <name type="scientific">Echinicola arenosa</name>
    <dbReference type="NCBI Taxonomy" id="2774144"/>
    <lineage>
        <taxon>Bacteria</taxon>
        <taxon>Pseudomonadati</taxon>
        <taxon>Bacteroidota</taxon>
        <taxon>Cytophagia</taxon>
        <taxon>Cytophagales</taxon>
        <taxon>Cyclobacteriaceae</taxon>
        <taxon>Echinicola</taxon>
    </lineage>
</organism>
<reference evidence="2 3" key="1">
    <citation type="submission" date="2020-09" db="EMBL/GenBank/DDBJ databases">
        <title>Echinicola sp. CAU 1574 isolated from sand of Sido Beach.</title>
        <authorList>
            <person name="Kim W."/>
        </authorList>
    </citation>
    <scope>NUCLEOTIDE SEQUENCE [LARGE SCALE GENOMIC DNA]</scope>
    <source>
        <strain evidence="2 3">CAU 1574</strain>
    </source>
</reference>
<evidence type="ECO:0000313" key="3">
    <source>
        <dbReference type="Proteomes" id="UP000647133"/>
    </source>
</evidence>
<feature type="transmembrane region" description="Helical" evidence="1">
    <location>
        <begin position="302"/>
        <end position="335"/>
    </location>
</feature>
<feature type="transmembrane region" description="Helical" evidence="1">
    <location>
        <begin position="133"/>
        <end position="166"/>
    </location>
</feature>
<feature type="transmembrane region" description="Helical" evidence="1">
    <location>
        <begin position="71"/>
        <end position="92"/>
    </location>
</feature>
<name>A0ABR9ANX7_9BACT</name>
<sequence length="374" mass="43377">MFRNKVIKNTDLMFLIFTGFLLSLLIFNHGEIIQSAKITFSIIVTVSMLLVGRHVGQTTNFIEEFEPYNRFMLALIPVYVIYANIFNVGYSYSASFTDGFLTHSRMYIAPILIFMGIQYILEERERSTFIKIVDAIIIGVNIAILIVITRRTSIGMIVVAILIYCAFNTKVIFKMAMILFFMATILVLAYPLYEKPLREQMAERERIQNLETYENEGRVRETIFLWDHHNREQSAMELFFGVQLFDTESFGVRYFGIPRPIHSDINMIIYSTGLVGFLIFFAFFSYYLLLGNNSISKPNRKIFYPLLAMFLVVLLPGRFIGTFTFGPLLMLLLTATKHGRKYKLKKRVKLKKTRYRQLVPPVPHEKTVAKSLSN</sequence>
<proteinExistence type="predicted"/>
<gene>
    <name evidence="2" type="ORF">IFO69_17165</name>
</gene>
<feature type="transmembrane region" description="Helical" evidence="1">
    <location>
        <begin position="35"/>
        <end position="51"/>
    </location>
</feature>
<comment type="caution">
    <text evidence="2">The sequence shown here is derived from an EMBL/GenBank/DDBJ whole genome shotgun (WGS) entry which is preliminary data.</text>
</comment>
<feature type="transmembrane region" description="Helical" evidence="1">
    <location>
        <begin position="104"/>
        <end position="121"/>
    </location>
</feature>
<feature type="transmembrane region" description="Helical" evidence="1">
    <location>
        <begin position="268"/>
        <end position="290"/>
    </location>
</feature>